<sequence>MPSKQCHTTPTSVVNDRMKAKNEFSFMINDFGVEFFVGYFMAEFFHPKELIMNFTILNRNMRKLILQNSKLWKKQFEYMYPNLIGLIEDWIQMKLWNDEREERIRTFLKDDSFWFKDLFSNTVRKVEERDFNIVKISCKSQMVHFMSSIIMDHMFCETNFNSEYTWNQNSLSSFKYHRVQYSIYLKIFKLFYLLTETRQLGNTNNTFLMDIINQVNLPNKSIKRLFKNLVTDLNFKSSCPCSAYFLFSRGYSGKDRFLREEQEGIHSLPYVDFSMETGLPGPSFRVYPHVPLDKIDSEVKEFDCTIVSTDEEYSLVYPRDSNRMISLFESYCASIDETYYSFVITGLLERYLGLDSYIGYVKDQTVFHHHFRRSKCVNPSTSARIYFQSQVDKYAKHVFESFKGNGISEEFICNQLAKFPSKSEVEHLLQTPVTKLFESVSNPNDANEYMKNFESQRTKLKNSYRGTFKVDGFLIRAIDKCLRRYLYLYVFCEPTLSDATKSCSFTSSKFSKLFSHFFFHMGIVQKPVYNQMKNIVYPIYVMLLPHVSNLISFRIEQFIGKLSNEELREKQQAILNGLDHCFEQLNFLNVPLIDLSE</sequence>
<name>D2VFG5_NAEGR</name>
<evidence type="ECO:0000313" key="2">
    <source>
        <dbReference type="Proteomes" id="UP000006671"/>
    </source>
</evidence>
<keyword evidence="2" id="KW-1185">Reference proteome</keyword>
<reference evidence="1 2" key="1">
    <citation type="journal article" date="2010" name="Cell">
        <title>The genome of Naegleria gruberi illuminates early eukaryotic versatility.</title>
        <authorList>
            <person name="Fritz-Laylin L.K."/>
            <person name="Prochnik S.E."/>
            <person name="Ginger M.L."/>
            <person name="Dacks J.B."/>
            <person name="Carpenter M.L."/>
            <person name="Field M.C."/>
            <person name="Kuo A."/>
            <person name="Paredez A."/>
            <person name="Chapman J."/>
            <person name="Pham J."/>
            <person name="Shu S."/>
            <person name="Neupane R."/>
            <person name="Cipriano M."/>
            <person name="Mancuso J."/>
            <person name="Tu H."/>
            <person name="Salamov A."/>
            <person name="Lindquist E."/>
            <person name="Shapiro H."/>
            <person name="Lucas S."/>
            <person name="Grigoriev I.V."/>
            <person name="Cande W.Z."/>
            <person name="Fulton C."/>
            <person name="Rokhsar D.S."/>
            <person name="Dawson S.C."/>
        </authorList>
    </citation>
    <scope>NUCLEOTIDE SEQUENCE [LARGE SCALE GENOMIC DNA]</scope>
    <source>
        <strain evidence="1 2">NEG-M</strain>
    </source>
</reference>
<evidence type="ECO:0000313" key="1">
    <source>
        <dbReference type="EMBL" id="EFC44460.1"/>
    </source>
</evidence>
<organism evidence="2">
    <name type="scientific">Naegleria gruberi</name>
    <name type="common">Amoeba</name>
    <dbReference type="NCBI Taxonomy" id="5762"/>
    <lineage>
        <taxon>Eukaryota</taxon>
        <taxon>Discoba</taxon>
        <taxon>Heterolobosea</taxon>
        <taxon>Tetramitia</taxon>
        <taxon>Eutetramitia</taxon>
        <taxon>Vahlkampfiidae</taxon>
        <taxon>Naegleria</taxon>
    </lineage>
</organism>
<dbReference type="EMBL" id="GG738868">
    <property type="protein sequence ID" value="EFC44460.1"/>
    <property type="molecule type" value="Genomic_DNA"/>
</dbReference>
<accession>D2VFG5</accession>
<dbReference type="KEGG" id="ngr:NAEGRDRAFT_67619"/>
<gene>
    <name evidence="1" type="ORF">NAEGRDRAFT_67619</name>
</gene>
<dbReference type="InParanoid" id="D2VFG5"/>
<dbReference type="Proteomes" id="UP000006671">
    <property type="component" value="Unassembled WGS sequence"/>
</dbReference>
<dbReference type="RefSeq" id="XP_002677204.1">
    <property type="nucleotide sequence ID" value="XM_002677158.1"/>
</dbReference>
<dbReference type="AlphaFoldDB" id="D2VFG5"/>
<proteinExistence type="predicted"/>
<dbReference type="OrthoDB" id="10361521at2759"/>
<dbReference type="VEuPathDB" id="AmoebaDB:NAEGRDRAFT_67619"/>
<dbReference type="GeneID" id="8853348"/>
<protein>
    <submittedName>
        <fullName evidence="1">Predicted protein</fullName>
    </submittedName>
</protein>